<dbReference type="GO" id="GO:0003934">
    <property type="term" value="F:GTP cyclohydrolase I activity"/>
    <property type="evidence" value="ECO:0007669"/>
    <property type="project" value="UniProtKB-EC"/>
</dbReference>
<organism evidence="2">
    <name type="scientific">hydrothermal vent metagenome</name>
    <dbReference type="NCBI Taxonomy" id="652676"/>
    <lineage>
        <taxon>unclassified sequences</taxon>
        <taxon>metagenomes</taxon>
        <taxon>ecological metagenomes</taxon>
    </lineage>
</organism>
<accession>A0A3B0V1N9</accession>
<evidence type="ECO:0000313" key="2">
    <source>
        <dbReference type="EMBL" id="VAW37418.1"/>
    </source>
</evidence>
<gene>
    <name evidence="2" type="ORF">MNBD_DELTA03-178</name>
</gene>
<sequence length="248" mass="27941">MKDIQNLPDFRKINIKKVGVKHISYPITVLDKENTTQKTVATVNMYVNLPHHFKGTHMSRFVEILNRVHGAINLKNFHTILSGMKDKLQAQAAHIEIEFPYFLKKNQDGQAAVVEYVCRMHGSLQDTDDLIMELRVPIAAPSPAPAAAGLPKSLGNWGVATVQFRFRRFVWIEDLIHLIESVTCHNLSWPEQAGGQELSVEGLTRNLGRKLRDHQDIRGFKVNIKNYAPGGNTFAELEAGFARPHTSI</sequence>
<dbReference type="EMBL" id="UOEX01000210">
    <property type="protein sequence ID" value="VAW37418.1"/>
    <property type="molecule type" value="Genomic_DNA"/>
</dbReference>
<name>A0A3B0V1N9_9ZZZZ</name>
<dbReference type="AlphaFoldDB" id="A0A3B0V1N9"/>
<dbReference type="EC" id="3.5.4.16" evidence="2"/>
<dbReference type="Gene3D" id="3.10.270.10">
    <property type="entry name" value="Urate Oxidase"/>
    <property type="match status" value="1"/>
</dbReference>
<keyword evidence="1 2" id="KW-0378">Hydrolase</keyword>
<dbReference type="InterPro" id="IPR003801">
    <property type="entry name" value="GTP_cyclohydrolase_FolE2/MptA"/>
</dbReference>
<dbReference type="PANTHER" id="PTHR36445:SF1">
    <property type="entry name" value="GTP CYCLOHYDROLASE MPTA"/>
    <property type="match status" value="1"/>
</dbReference>
<dbReference type="Pfam" id="PF02649">
    <property type="entry name" value="GCHY-1"/>
    <property type="match status" value="1"/>
</dbReference>
<reference evidence="2" key="1">
    <citation type="submission" date="2018-06" db="EMBL/GenBank/DDBJ databases">
        <authorList>
            <person name="Zhirakovskaya E."/>
        </authorList>
    </citation>
    <scope>NUCLEOTIDE SEQUENCE</scope>
</reference>
<proteinExistence type="predicted"/>
<dbReference type="PANTHER" id="PTHR36445">
    <property type="entry name" value="GTP CYCLOHYDROLASE MPTA"/>
    <property type="match status" value="1"/>
</dbReference>
<evidence type="ECO:0000256" key="1">
    <source>
        <dbReference type="ARBA" id="ARBA00022801"/>
    </source>
</evidence>
<protein>
    <submittedName>
        <fullName evidence="2">GTP cyclohydrolase I type 2</fullName>
        <ecNumber evidence="2">3.5.4.16</ecNumber>
    </submittedName>
</protein>